<dbReference type="GO" id="GO:0046930">
    <property type="term" value="C:pore complex"/>
    <property type="evidence" value="ECO:0007669"/>
    <property type="project" value="UniProtKB-KW"/>
</dbReference>
<organism evidence="6 7">
    <name type="scientific">Neorhodopirellula pilleata</name>
    <dbReference type="NCBI Taxonomy" id="2714738"/>
    <lineage>
        <taxon>Bacteria</taxon>
        <taxon>Pseudomonadati</taxon>
        <taxon>Planctomycetota</taxon>
        <taxon>Planctomycetia</taxon>
        <taxon>Pirellulales</taxon>
        <taxon>Pirellulaceae</taxon>
        <taxon>Neorhodopirellula</taxon>
    </lineage>
</organism>
<evidence type="ECO:0000256" key="2">
    <source>
        <dbReference type="SAM" id="MobiDB-lite"/>
    </source>
</evidence>
<feature type="compositionally biased region" description="Basic and acidic residues" evidence="2">
    <location>
        <begin position="235"/>
        <end position="246"/>
    </location>
</feature>
<dbReference type="PANTHER" id="PTHR33619:SF3">
    <property type="entry name" value="POLYSACCHARIDE EXPORT PROTEIN GFCE-RELATED"/>
    <property type="match status" value="1"/>
</dbReference>
<feature type="compositionally biased region" description="Pro residues" evidence="2">
    <location>
        <begin position="297"/>
        <end position="314"/>
    </location>
</feature>
<accession>A0A5C6ADQ4</accession>
<evidence type="ECO:0000256" key="3">
    <source>
        <dbReference type="SAM" id="Phobius"/>
    </source>
</evidence>
<dbReference type="GO" id="GO:0009279">
    <property type="term" value="C:cell outer membrane"/>
    <property type="evidence" value="ECO:0007669"/>
    <property type="project" value="UniProtKB-SubCell"/>
</dbReference>
<proteinExistence type="predicted"/>
<keyword evidence="3" id="KW-0472">Membrane</keyword>
<feature type="region of interest" description="Disordered" evidence="2">
    <location>
        <begin position="205"/>
        <end position="387"/>
    </location>
</feature>
<dbReference type="InterPro" id="IPR049712">
    <property type="entry name" value="Poly_export"/>
</dbReference>
<dbReference type="Proteomes" id="UP000316213">
    <property type="component" value="Unassembled WGS sequence"/>
</dbReference>
<feature type="domain" description="Soluble ligand binding" evidence="5">
    <location>
        <begin position="661"/>
        <end position="705"/>
    </location>
</feature>
<name>A0A5C6ADQ4_9BACT</name>
<dbReference type="Gene3D" id="3.10.560.10">
    <property type="entry name" value="Outer membrane lipoprotein wza domain like"/>
    <property type="match status" value="1"/>
</dbReference>
<keyword evidence="3" id="KW-0812">Transmembrane</keyword>
<dbReference type="AlphaFoldDB" id="A0A5C6ADQ4"/>
<evidence type="ECO:0000313" key="7">
    <source>
        <dbReference type="Proteomes" id="UP000316213"/>
    </source>
</evidence>
<evidence type="ECO:0000313" key="6">
    <source>
        <dbReference type="EMBL" id="TWT97536.1"/>
    </source>
</evidence>
<keyword evidence="7" id="KW-1185">Reference proteome</keyword>
<dbReference type="InterPro" id="IPR003715">
    <property type="entry name" value="Poly_export_N"/>
</dbReference>
<feature type="domain" description="Polysaccharide export protein N-terminal" evidence="4">
    <location>
        <begin position="502"/>
        <end position="578"/>
    </location>
</feature>
<gene>
    <name evidence="6" type="ORF">Pla100_26900</name>
</gene>
<feature type="transmembrane region" description="Helical" evidence="3">
    <location>
        <begin position="130"/>
        <end position="150"/>
    </location>
</feature>
<dbReference type="InterPro" id="IPR019554">
    <property type="entry name" value="Soluble_ligand-bd"/>
</dbReference>
<protein>
    <submittedName>
        <fullName evidence="6">Polysaccharide biosynthesis/export protein</fullName>
    </submittedName>
</protein>
<feature type="compositionally biased region" description="Basic and acidic residues" evidence="2">
    <location>
        <begin position="265"/>
        <end position="276"/>
    </location>
</feature>
<evidence type="ECO:0000259" key="4">
    <source>
        <dbReference type="Pfam" id="PF02563"/>
    </source>
</evidence>
<dbReference type="PANTHER" id="PTHR33619">
    <property type="entry name" value="POLYSACCHARIDE EXPORT PROTEIN GFCE-RELATED"/>
    <property type="match status" value="1"/>
</dbReference>
<keyword evidence="1" id="KW-0732">Signal</keyword>
<dbReference type="GO" id="GO:0006811">
    <property type="term" value="P:monoatomic ion transport"/>
    <property type="evidence" value="ECO:0007669"/>
    <property type="project" value="UniProtKB-KW"/>
</dbReference>
<feature type="compositionally biased region" description="Basic and acidic residues" evidence="2">
    <location>
        <begin position="205"/>
        <end position="216"/>
    </location>
</feature>
<dbReference type="Gene3D" id="3.30.1950.10">
    <property type="entry name" value="wza like domain"/>
    <property type="match status" value="2"/>
</dbReference>
<dbReference type="Pfam" id="PF02563">
    <property type="entry name" value="Poly_export"/>
    <property type="match status" value="1"/>
</dbReference>
<dbReference type="GO" id="GO:0015159">
    <property type="term" value="F:polysaccharide transmembrane transporter activity"/>
    <property type="evidence" value="ECO:0007669"/>
    <property type="project" value="InterPro"/>
</dbReference>
<keyword evidence="3" id="KW-1133">Transmembrane helix</keyword>
<evidence type="ECO:0000256" key="1">
    <source>
        <dbReference type="ARBA" id="ARBA00022729"/>
    </source>
</evidence>
<dbReference type="EMBL" id="SJPM01000004">
    <property type="protein sequence ID" value="TWT97536.1"/>
    <property type="molecule type" value="Genomic_DNA"/>
</dbReference>
<comment type="caution">
    <text evidence="6">The sequence shown here is derived from an EMBL/GenBank/DDBJ whole genome shotgun (WGS) entry which is preliminary data.</text>
</comment>
<dbReference type="GO" id="GO:0015288">
    <property type="term" value="F:porin activity"/>
    <property type="evidence" value="ECO:0007669"/>
    <property type="project" value="UniProtKB-KW"/>
</dbReference>
<evidence type="ECO:0000259" key="5">
    <source>
        <dbReference type="Pfam" id="PF10531"/>
    </source>
</evidence>
<sequence length="783" mass="86241">MDISEFTMSVAGNLMTDIATNRTDWPAERSVLTRTFQDLFLFRMPAWLRPLTNVGAVFQGQRPGSLPSPARRAGLNVRAIHEGPKVRPFASDVNKRPDRWSYMVTCYRSPSPSDWARQTDGPLARKPLRLVLVAIFFVMFTHVAIGPHVIAQELIGPGASSPIAEELPAPTFDDEADQAGSMDRLEEYRRTLEEHLLKKEQAKLEARSRFESRSLDRIPAPLPPRRISEESNIDEPGRWSEADRQSSPEPSGAPENEDELPSPSDLKRNRDQRLDDLLAPPVPSKDSSPKATDDLPSPLPNRQPTPRPKPPSPQPLGGGAIGGNVPKFEVTPDEERQRLSLPKKKSSEEAESNVNKLVKPQEPSTDRSKPPADPTAQSVLQPLMPHEDESWKNLVDAERYRWGMPASFRGTAPLSDVMCSTCGGCVDRRGKCGVDRLGRIVGVGTTERPKCQCWRCPQQPPFNTYGVGGYVGPARTTPVAEYRLRGGDQIELTFLIKTVRTAGAYRLVVGDELLIESDADANLTRGTLDSGLEIQPDGTITLRFIGQVHAAGQTIEQLRAVLNDRYEEYYPDPAIDVTPVQTNNVARQIREAISGSEGFNPQTTVQTITPEGTIRLPRLGAIPTQGLTLGELKQEINLRYDSLGAGLEVEVVLEQQAPHFVYVLGEVTQPGRFEMTTPTTVLGGLSLAGSYVPGANLRQVVIFRRGANWELLSTILDLRGAILGKASRPADEIWLQDGDIIIVPPTPIRVFDRFVQQVFTEGIYGVAPFLGNGLLFPVEGNLN</sequence>
<reference evidence="6 7" key="1">
    <citation type="submission" date="2019-02" db="EMBL/GenBank/DDBJ databases">
        <title>Deep-cultivation of Planctomycetes and their phenomic and genomic characterization uncovers novel biology.</title>
        <authorList>
            <person name="Wiegand S."/>
            <person name="Jogler M."/>
            <person name="Boedeker C."/>
            <person name="Pinto D."/>
            <person name="Vollmers J."/>
            <person name="Rivas-Marin E."/>
            <person name="Kohn T."/>
            <person name="Peeters S.H."/>
            <person name="Heuer A."/>
            <person name="Rast P."/>
            <person name="Oberbeckmann S."/>
            <person name="Bunk B."/>
            <person name="Jeske O."/>
            <person name="Meyerdierks A."/>
            <person name="Storesund J.E."/>
            <person name="Kallscheuer N."/>
            <person name="Luecker S."/>
            <person name="Lage O.M."/>
            <person name="Pohl T."/>
            <person name="Merkel B.J."/>
            <person name="Hornburger P."/>
            <person name="Mueller R.-W."/>
            <person name="Bruemmer F."/>
            <person name="Labrenz M."/>
            <person name="Spormann A.M."/>
            <person name="Op Den Camp H."/>
            <person name="Overmann J."/>
            <person name="Amann R."/>
            <person name="Jetten M.S.M."/>
            <person name="Mascher T."/>
            <person name="Medema M.H."/>
            <person name="Devos D.P."/>
            <person name="Kaster A.-K."/>
            <person name="Ovreas L."/>
            <person name="Rohde M."/>
            <person name="Galperin M.Y."/>
            <person name="Jogler C."/>
        </authorList>
    </citation>
    <scope>NUCLEOTIDE SEQUENCE [LARGE SCALE GENOMIC DNA]</scope>
    <source>
        <strain evidence="6 7">Pla100</strain>
    </source>
</reference>
<dbReference type="Pfam" id="PF10531">
    <property type="entry name" value="SLBB"/>
    <property type="match status" value="1"/>
</dbReference>